<evidence type="ECO:0000313" key="2">
    <source>
        <dbReference type="Proteomes" id="UP001623348"/>
    </source>
</evidence>
<accession>A0ABC9XPK3</accession>
<reference evidence="1 2" key="1">
    <citation type="submission" date="2024-06" db="EMBL/GenBank/DDBJ databases">
        <title>The draft genome of Grus japonensis, version 3.</title>
        <authorList>
            <person name="Nabeshima K."/>
            <person name="Suzuki S."/>
            <person name="Onuma M."/>
        </authorList>
    </citation>
    <scope>NUCLEOTIDE SEQUENCE [LARGE SCALE GENOMIC DNA]</scope>
    <source>
        <strain evidence="1 2">451A</strain>
    </source>
</reference>
<organism evidence="1 2">
    <name type="scientific">Grus japonensis</name>
    <name type="common">Japanese crane</name>
    <name type="synonym">Red-crowned crane</name>
    <dbReference type="NCBI Taxonomy" id="30415"/>
    <lineage>
        <taxon>Eukaryota</taxon>
        <taxon>Metazoa</taxon>
        <taxon>Chordata</taxon>
        <taxon>Craniata</taxon>
        <taxon>Vertebrata</taxon>
        <taxon>Euteleostomi</taxon>
        <taxon>Archelosauria</taxon>
        <taxon>Archosauria</taxon>
        <taxon>Dinosauria</taxon>
        <taxon>Saurischia</taxon>
        <taxon>Theropoda</taxon>
        <taxon>Coelurosauria</taxon>
        <taxon>Aves</taxon>
        <taxon>Neognathae</taxon>
        <taxon>Neoaves</taxon>
        <taxon>Gruiformes</taxon>
        <taxon>Gruidae</taxon>
        <taxon>Grus</taxon>
    </lineage>
</organism>
<keyword evidence="2" id="KW-1185">Reference proteome</keyword>
<protein>
    <submittedName>
        <fullName evidence="1">Uncharacterized protein</fullName>
    </submittedName>
</protein>
<sequence length="80" mass="8901">MIFGITSFNIWTMSSPSVNAHMIQNRGCGDVDDMRNGRTSIHEDLGNWILGVGQQATPETLLLVLDPYIERDVGKPERGQ</sequence>
<gene>
    <name evidence="1" type="ORF">GRJ2_002427900</name>
</gene>
<dbReference type="Proteomes" id="UP001623348">
    <property type="component" value="Unassembled WGS sequence"/>
</dbReference>
<proteinExistence type="predicted"/>
<dbReference type="EMBL" id="BAAFJT010000023">
    <property type="protein sequence ID" value="GAB0199625.1"/>
    <property type="molecule type" value="Genomic_DNA"/>
</dbReference>
<evidence type="ECO:0000313" key="1">
    <source>
        <dbReference type="EMBL" id="GAB0199625.1"/>
    </source>
</evidence>
<comment type="caution">
    <text evidence="1">The sequence shown here is derived from an EMBL/GenBank/DDBJ whole genome shotgun (WGS) entry which is preliminary data.</text>
</comment>
<name>A0ABC9XPK3_GRUJA</name>
<dbReference type="AlphaFoldDB" id="A0ABC9XPK3"/>